<dbReference type="STRING" id="665004.AC529_09280"/>
<dbReference type="RefSeq" id="WP_068755834.1">
    <property type="nucleotide sequence ID" value="NZ_KQ950181.1"/>
</dbReference>
<sequence>MVAYEVHDDTVVGPDGERLSSGAVAKLADQLHHIAGQLAYMEMRRRYPLGSLIRYQPFNRRYTVIGYGVPGSLTPKVRARPTGEDLVSDPVLLPVDRIEPVPSPLGGEATP</sequence>
<evidence type="ECO:0000313" key="2">
    <source>
        <dbReference type="Proteomes" id="UP000074382"/>
    </source>
</evidence>
<accession>A0A147KI56</accession>
<organism evidence="1 2">
    <name type="scientific">Thermobifida cellulosilytica TB100</name>
    <dbReference type="NCBI Taxonomy" id="665004"/>
    <lineage>
        <taxon>Bacteria</taxon>
        <taxon>Bacillati</taxon>
        <taxon>Actinomycetota</taxon>
        <taxon>Actinomycetes</taxon>
        <taxon>Streptosporangiales</taxon>
        <taxon>Nocardiopsidaceae</taxon>
        <taxon>Thermobifida</taxon>
    </lineage>
</organism>
<keyword evidence="2" id="KW-1185">Reference proteome</keyword>
<dbReference type="EMBL" id="LGEM01000050">
    <property type="protein sequence ID" value="KUP96977.1"/>
    <property type="molecule type" value="Genomic_DNA"/>
</dbReference>
<protein>
    <submittedName>
        <fullName evidence="1">Uncharacterized protein</fullName>
    </submittedName>
</protein>
<dbReference type="AlphaFoldDB" id="A0A147KI56"/>
<evidence type="ECO:0000313" key="1">
    <source>
        <dbReference type="EMBL" id="KUP96977.1"/>
    </source>
</evidence>
<gene>
    <name evidence="1" type="ORF">AC529_09280</name>
</gene>
<reference evidence="2" key="1">
    <citation type="journal article" date="2017" name="Acta Aliment.">
        <title>Plant polysaccharide degrading enzyme system of Thermpbifida cellulosilytica TB100 revealed by de novo genome project data.</title>
        <authorList>
            <person name="Toth A."/>
            <person name="Baka E."/>
            <person name="Luzics S."/>
            <person name="Bata-Vidacs I."/>
            <person name="Nagy I."/>
            <person name="Balint B."/>
            <person name="Herceg R."/>
            <person name="Olasz F."/>
            <person name="Wilk T."/>
            <person name="Nagy T."/>
            <person name="Kriszt B."/>
            <person name="Nagy I."/>
            <person name="Kukolya J."/>
        </authorList>
    </citation>
    <scope>NUCLEOTIDE SEQUENCE [LARGE SCALE GENOMIC DNA]</scope>
    <source>
        <strain evidence="2">TB100</strain>
    </source>
</reference>
<comment type="caution">
    <text evidence="1">The sequence shown here is derived from an EMBL/GenBank/DDBJ whole genome shotgun (WGS) entry which is preliminary data.</text>
</comment>
<dbReference type="PATRIC" id="fig|665004.4.peg.2202"/>
<dbReference type="Proteomes" id="UP000074382">
    <property type="component" value="Unassembled WGS sequence"/>
</dbReference>
<proteinExistence type="predicted"/>
<name>A0A147KI56_THECS</name>